<reference evidence="5 6" key="1">
    <citation type="submission" date="2023-04" db="EMBL/GenBank/DDBJ databases">
        <title>A long-awaited taxogenomic arrangement of the family Halomonadaceae.</title>
        <authorList>
            <person name="De La Haba R."/>
            <person name="Chuvochina M."/>
            <person name="Wittouck S."/>
            <person name="Arahal D.R."/>
            <person name="Sanchez-Porro C."/>
            <person name="Hugenholtz P."/>
            <person name="Ventosa A."/>
        </authorList>
    </citation>
    <scope>NUCLEOTIDE SEQUENCE [LARGE SCALE GENOMIC DNA]</scope>
    <source>
        <strain evidence="5 6">DSM 18042</strain>
    </source>
</reference>
<dbReference type="InterPro" id="IPR011701">
    <property type="entry name" value="MFS"/>
</dbReference>
<feature type="transmembrane region" description="Helical" evidence="4">
    <location>
        <begin position="131"/>
        <end position="152"/>
    </location>
</feature>
<dbReference type="SUPFAM" id="SSF103473">
    <property type="entry name" value="MFS general substrate transporter"/>
    <property type="match status" value="1"/>
</dbReference>
<gene>
    <name evidence="5" type="ORF">QC815_05895</name>
</gene>
<feature type="transmembrane region" description="Helical" evidence="4">
    <location>
        <begin position="297"/>
        <end position="319"/>
    </location>
</feature>
<keyword evidence="1 4" id="KW-0812">Transmembrane</keyword>
<keyword evidence="3 4" id="KW-0472">Membrane</keyword>
<dbReference type="Proteomes" id="UP001269267">
    <property type="component" value="Unassembled WGS sequence"/>
</dbReference>
<evidence type="ECO:0000313" key="6">
    <source>
        <dbReference type="Proteomes" id="UP001269267"/>
    </source>
</evidence>
<feature type="transmembrane region" description="Helical" evidence="4">
    <location>
        <begin position="331"/>
        <end position="350"/>
    </location>
</feature>
<dbReference type="PANTHER" id="PTHR23523">
    <property type="match status" value="1"/>
</dbReference>
<dbReference type="EMBL" id="JARWAI010000004">
    <property type="protein sequence ID" value="MDR5874453.1"/>
    <property type="molecule type" value="Genomic_DNA"/>
</dbReference>
<evidence type="ECO:0000256" key="1">
    <source>
        <dbReference type="ARBA" id="ARBA00022692"/>
    </source>
</evidence>
<organism evidence="5 6">
    <name type="scientific">Vreelandella gomseomensis</name>
    <dbReference type="NCBI Taxonomy" id="370766"/>
    <lineage>
        <taxon>Bacteria</taxon>
        <taxon>Pseudomonadati</taxon>
        <taxon>Pseudomonadota</taxon>
        <taxon>Gammaproteobacteria</taxon>
        <taxon>Oceanospirillales</taxon>
        <taxon>Halomonadaceae</taxon>
        <taxon>Vreelandella</taxon>
    </lineage>
</organism>
<feature type="transmembrane region" description="Helical" evidence="4">
    <location>
        <begin position="240"/>
        <end position="260"/>
    </location>
</feature>
<evidence type="ECO:0000256" key="2">
    <source>
        <dbReference type="ARBA" id="ARBA00022989"/>
    </source>
</evidence>
<feature type="transmembrane region" description="Helical" evidence="4">
    <location>
        <begin position="206"/>
        <end position="228"/>
    </location>
</feature>
<feature type="transmembrane region" description="Helical" evidence="4">
    <location>
        <begin position="362"/>
        <end position="381"/>
    </location>
</feature>
<accession>A0ABU1GAD9</accession>
<feature type="transmembrane region" description="Helical" evidence="4">
    <location>
        <begin position="272"/>
        <end position="291"/>
    </location>
</feature>
<dbReference type="InterPro" id="IPR036259">
    <property type="entry name" value="MFS_trans_sf"/>
</dbReference>
<dbReference type="Gene3D" id="1.20.1250.20">
    <property type="entry name" value="MFS general substrate transporter like domains"/>
    <property type="match status" value="2"/>
</dbReference>
<feature type="transmembrane region" description="Helical" evidence="4">
    <location>
        <begin position="164"/>
        <end position="183"/>
    </location>
</feature>
<keyword evidence="2 4" id="KW-1133">Transmembrane helix</keyword>
<dbReference type="RefSeq" id="WP_230448458.1">
    <property type="nucleotide sequence ID" value="NZ_JARWAI010000004.1"/>
</dbReference>
<evidence type="ECO:0000256" key="4">
    <source>
        <dbReference type="SAM" id="Phobius"/>
    </source>
</evidence>
<name>A0ABU1GAD9_9GAMM</name>
<dbReference type="Pfam" id="PF07690">
    <property type="entry name" value="MFS_1"/>
    <property type="match status" value="1"/>
</dbReference>
<sequence length="409" mass="42773">MRARHSVFIALMVIVGLNLRPAMSSVAPLLNRLQDVAGLSATAAGVLTTLPVLFLGLAAPLAPLLAQRIGSERALSAALCLLLAGLVLRGLPWPGVLFLGSALAGAAIGLAGTLLPALVKRQLPQSADLLTGLYTMALCLGGALGAGLSVPLTHYLGSWQASLMSWSLLALAALVLWVIYMPITQTASAPASTPHTGALRLLRQPLTWYVMLFMGIQSSMAYIVFGWLPTLLVYRGYSETAAGLTMAISILCQLASALTAPWFARLGRDQRPALLCVLLCTGCGLWMLLIAPLNWQWPGAILLGLGQGGSFSLALSLLVLRTANARLSGQLSGLVQGGGYTIAALGPFGVGLLLQHEASGGQIAWLLITLLGICAGFALLAGRNRRLDDSAGQLLVHNEDVDSLHKETP</sequence>
<keyword evidence="6" id="KW-1185">Reference proteome</keyword>
<proteinExistence type="predicted"/>
<dbReference type="InterPro" id="IPR052524">
    <property type="entry name" value="MFS_Cyanate_Porter"/>
</dbReference>
<feature type="transmembrane region" description="Helical" evidence="4">
    <location>
        <begin position="40"/>
        <end position="62"/>
    </location>
</feature>
<comment type="caution">
    <text evidence="5">The sequence shown here is derived from an EMBL/GenBank/DDBJ whole genome shotgun (WGS) entry which is preliminary data.</text>
</comment>
<evidence type="ECO:0000256" key="3">
    <source>
        <dbReference type="ARBA" id="ARBA00023136"/>
    </source>
</evidence>
<dbReference type="PANTHER" id="PTHR23523:SF2">
    <property type="entry name" value="2-NITROIMIDAZOLE TRANSPORTER"/>
    <property type="match status" value="1"/>
</dbReference>
<evidence type="ECO:0000313" key="5">
    <source>
        <dbReference type="EMBL" id="MDR5874453.1"/>
    </source>
</evidence>
<protein>
    <submittedName>
        <fullName evidence="5">MFS transporter</fullName>
    </submittedName>
</protein>
<feature type="transmembrane region" description="Helical" evidence="4">
    <location>
        <begin position="97"/>
        <end position="119"/>
    </location>
</feature>
<feature type="transmembrane region" description="Helical" evidence="4">
    <location>
        <begin position="74"/>
        <end position="91"/>
    </location>
</feature>